<dbReference type="RefSeq" id="WP_169660881.1">
    <property type="nucleotide sequence ID" value="NZ_JABANE010000195.1"/>
</dbReference>
<accession>A0A7X9XDC4</accession>
<organism evidence="2 3">
    <name type="scientific">Flammeovirga aprica JL-4</name>
    <dbReference type="NCBI Taxonomy" id="694437"/>
    <lineage>
        <taxon>Bacteria</taxon>
        <taxon>Pseudomonadati</taxon>
        <taxon>Bacteroidota</taxon>
        <taxon>Cytophagia</taxon>
        <taxon>Cytophagales</taxon>
        <taxon>Flammeovirgaceae</taxon>
        <taxon>Flammeovirga</taxon>
    </lineage>
</organism>
<protein>
    <recommendedName>
        <fullName evidence="4">DUF1565 domain-containing protein</fullName>
    </recommendedName>
</protein>
<dbReference type="SUPFAM" id="SSF51126">
    <property type="entry name" value="Pectin lyase-like"/>
    <property type="match status" value="1"/>
</dbReference>
<dbReference type="EMBL" id="JABANE010000195">
    <property type="protein sequence ID" value="NME72702.1"/>
    <property type="molecule type" value="Genomic_DNA"/>
</dbReference>
<reference evidence="2 3" key="1">
    <citation type="submission" date="2020-04" db="EMBL/GenBank/DDBJ databases">
        <title>Flammeovirga sp. SR4, a novel species isolated from seawater.</title>
        <authorList>
            <person name="Wang X."/>
        </authorList>
    </citation>
    <scope>NUCLEOTIDE SEQUENCE [LARGE SCALE GENOMIC DNA]</scope>
    <source>
        <strain evidence="2 3">ATCC 23126</strain>
    </source>
</reference>
<evidence type="ECO:0000313" key="3">
    <source>
        <dbReference type="Proteomes" id="UP000576082"/>
    </source>
</evidence>
<evidence type="ECO:0000313" key="2">
    <source>
        <dbReference type="EMBL" id="NME72702.1"/>
    </source>
</evidence>
<feature type="chain" id="PRO_5030913282" description="DUF1565 domain-containing protein" evidence="1">
    <location>
        <begin position="23"/>
        <end position="155"/>
    </location>
</feature>
<keyword evidence="3" id="KW-1185">Reference proteome</keyword>
<proteinExistence type="predicted"/>
<evidence type="ECO:0008006" key="4">
    <source>
        <dbReference type="Google" id="ProtNLM"/>
    </source>
</evidence>
<evidence type="ECO:0000256" key="1">
    <source>
        <dbReference type="SAM" id="SignalP"/>
    </source>
</evidence>
<dbReference type="InterPro" id="IPR011050">
    <property type="entry name" value="Pectin_lyase_fold/virulence"/>
</dbReference>
<comment type="caution">
    <text evidence="2">The sequence shown here is derived from an EMBL/GenBank/DDBJ whole genome shotgun (WGS) entry which is preliminary data.</text>
</comment>
<gene>
    <name evidence="2" type="ORF">HHU12_32380</name>
</gene>
<feature type="signal peptide" evidence="1">
    <location>
        <begin position="1"/>
        <end position="22"/>
    </location>
</feature>
<keyword evidence="1" id="KW-0732">Signal</keyword>
<sequence length="155" mass="17325">MKNLITTLMLFFGICASINAQAIYVCNQSNSADYNSLQDAINQASDGDSIYVNMSHESYGEISITKKVILIAKKIFTHDSNHASAKIDKIILEKITDDNSDASHSVIQGFEINYLMTIADPGNYVQNVTLTSNQLNYRPKTHSTETWKISNNRKD</sequence>
<dbReference type="Proteomes" id="UP000576082">
    <property type="component" value="Unassembled WGS sequence"/>
</dbReference>
<name>A0A7X9XDC4_9BACT</name>
<dbReference type="AlphaFoldDB" id="A0A7X9XDC4"/>